<proteinExistence type="inferred from homology"/>
<dbReference type="InterPro" id="IPR036259">
    <property type="entry name" value="MFS_trans_sf"/>
</dbReference>
<dbReference type="EMBL" id="AZHE01000036">
    <property type="protein sequence ID" value="KHN94347.1"/>
    <property type="molecule type" value="Genomic_DNA"/>
</dbReference>
<keyword evidence="5 7" id="KW-0472">Membrane</keyword>
<feature type="transmembrane region" description="Helical" evidence="7">
    <location>
        <begin position="340"/>
        <end position="362"/>
    </location>
</feature>
<feature type="transmembrane region" description="Helical" evidence="7">
    <location>
        <begin position="478"/>
        <end position="498"/>
    </location>
</feature>
<feature type="domain" description="Major facilitator superfamily (MFS) profile" evidence="8">
    <location>
        <begin position="69"/>
        <end position="532"/>
    </location>
</feature>
<dbReference type="PROSITE" id="PS00216">
    <property type="entry name" value="SUGAR_TRANSPORT_1"/>
    <property type="match status" value="1"/>
</dbReference>
<feature type="region of interest" description="Disordered" evidence="6">
    <location>
        <begin position="1"/>
        <end position="32"/>
    </location>
</feature>
<evidence type="ECO:0000313" key="9">
    <source>
        <dbReference type="EMBL" id="KHN94347.1"/>
    </source>
</evidence>
<dbReference type="Pfam" id="PF00083">
    <property type="entry name" value="Sugar_tr"/>
    <property type="match status" value="2"/>
</dbReference>
<feature type="transmembrane region" description="Helical" evidence="7">
    <location>
        <begin position="445"/>
        <end position="466"/>
    </location>
</feature>
<protein>
    <submittedName>
        <fullName evidence="9">Major facilitator superfamily domain, general substrate transporter</fullName>
    </submittedName>
</protein>
<dbReference type="SUPFAM" id="SSF103473">
    <property type="entry name" value="MFS general substrate transporter"/>
    <property type="match status" value="2"/>
</dbReference>
<name>A0A0B2WLJ4_METAS</name>
<keyword evidence="3 7" id="KW-0812">Transmembrane</keyword>
<evidence type="ECO:0000256" key="5">
    <source>
        <dbReference type="ARBA" id="ARBA00023136"/>
    </source>
</evidence>
<evidence type="ECO:0000259" key="8">
    <source>
        <dbReference type="PROSITE" id="PS50850"/>
    </source>
</evidence>
<feature type="transmembrane region" description="Helical" evidence="7">
    <location>
        <begin position="224"/>
        <end position="241"/>
    </location>
</feature>
<dbReference type="InterPro" id="IPR020846">
    <property type="entry name" value="MFS_dom"/>
</dbReference>
<dbReference type="InterPro" id="IPR005829">
    <property type="entry name" value="Sugar_transporter_CS"/>
</dbReference>
<keyword evidence="10" id="KW-1185">Reference proteome</keyword>
<evidence type="ECO:0000256" key="2">
    <source>
        <dbReference type="ARBA" id="ARBA00010992"/>
    </source>
</evidence>
<sequence length="572" mass="61212">MTGRGHVRIASHTAVSSSPSRPGDFYSDRRRGTLPAGGVVGLSMLRPTPSGTWLPSYIPESTSTLSVLLLLCSVAQSTTGGYDGSMLNGLNMLPSYADYFGLTSATRGLNTASIFIGGFFGPVAGGVMSDSLGRRPALFWASVITVAGVALQTAARNVAMFVVGRIVLGFGGGISYVAAPVYLSETFSSRWRPWGVGVCIPRPRPPVEAPGSTLADARPKLLNNFYYVGALVAAGVTLATGRWDSTWAWRCPSLLQSVFSLVCVLVLPFVPESPRWLVRQDRYEDARLVVAQTNADGDVADPVASAVYREILDTLEREKKRARAMSPVEIARNPVARRRVLVGASAGPFSCVAGNVIASYYLGSELTTAGVTSPSDQLKANVVLNVWCLACCLAGTQLAASWGRKSTALVSQALLTACLFVIGGLSKMYADDPGGAPQSLVYGDVAVMFLFQGFYSVAWTPLLPLYPPEVMDYPTRANGVALSAFTSNGLAMLLVFVMPIGLDTIGWRMYMIKGSWDVITFLLIAVFWVETKGKTLEEMDAIFEPEKQPRSSVPAVEDARPRPGGGREQDEV</sequence>
<dbReference type="OrthoDB" id="4540492at2759"/>
<dbReference type="GeneID" id="63742231"/>
<comment type="subcellular location">
    <subcellularLocation>
        <location evidence="1">Membrane</location>
        <topology evidence="1">Multi-pass membrane protein</topology>
    </subcellularLocation>
</comment>
<dbReference type="Gene3D" id="1.20.1250.20">
    <property type="entry name" value="MFS general substrate transporter like domains"/>
    <property type="match status" value="1"/>
</dbReference>
<dbReference type="PANTHER" id="PTHR48022">
    <property type="entry name" value="PLASTIDIC GLUCOSE TRANSPORTER 4"/>
    <property type="match status" value="1"/>
</dbReference>
<dbReference type="RefSeq" id="XP_040675413.1">
    <property type="nucleotide sequence ID" value="XM_040826574.1"/>
</dbReference>
<dbReference type="STRING" id="1081103.A0A0B2WLJ4"/>
<comment type="similarity">
    <text evidence="2">Belongs to the major facilitator superfamily. Sugar transporter (TC 2.A.1.1) family.</text>
</comment>
<evidence type="ECO:0000313" key="10">
    <source>
        <dbReference type="Proteomes" id="UP000030816"/>
    </source>
</evidence>
<accession>A0A0B2WLJ4</accession>
<feature type="transmembrane region" description="Helical" evidence="7">
    <location>
        <begin position="382"/>
        <end position="400"/>
    </location>
</feature>
<evidence type="ECO:0000256" key="6">
    <source>
        <dbReference type="SAM" id="MobiDB-lite"/>
    </source>
</evidence>
<dbReference type="PANTHER" id="PTHR48022:SF31">
    <property type="entry name" value="HEXOSE TRANSPORTER"/>
    <property type="match status" value="1"/>
</dbReference>
<dbReference type="AlphaFoldDB" id="A0A0B2WLJ4"/>
<feature type="transmembrane region" description="Helical" evidence="7">
    <location>
        <begin position="161"/>
        <end position="183"/>
    </location>
</feature>
<gene>
    <name evidence="9" type="ORF">MAM_07776</name>
</gene>
<organism evidence="9 10">
    <name type="scientific">Metarhizium album (strain ARSEF 1941)</name>
    <dbReference type="NCBI Taxonomy" id="1081103"/>
    <lineage>
        <taxon>Eukaryota</taxon>
        <taxon>Fungi</taxon>
        <taxon>Dikarya</taxon>
        <taxon>Ascomycota</taxon>
        <taxon>Pezizomycotina</taxon>
        <taxon>Sordariomycetes</taxon>
        <taxon>Hypocreomycetidae</taxon>
        <taxon>Hypocreales</taxon>
        <taxon>Clavicipitaceae</taxon>
        <taxon>Metarhizium</taxon>
    </lineage>
</organism>
<dbReference type="Proteomes" id="UP000030816">
    <property type="component" value="Unassembled WGS sequence"/>
</dbReference>
<dbReference type="InterPro" id="IPR050360">
    <property type="entry name" value="MFS_Sugar_Transporters"/>
</dbReference>
<keyword evidence="4 7" id="KW-1133">Transmembrane helix</keyword>
<evidence type="ECO:0000256" key="4">
    <source>
        <dbReference type="ARBA" id="ARBA00022989"/>
    </source>
</evidence>
<dbReference type="GO" id="GO:0005351">
    <property type="term" value="F:carbohydrate:proton symporter activity"/>
    <property type="evidence" value="ECO:0007669"/>
    <property type="project" value="TreeGrafter"/>
</dbReference>
<feature type="transmembrane region" description="Helical" evidence="7">
    <location>
        <begin position="510"/>
        <end position="529"/>
    </location>
</feature>
<dbReference type="PROSITE" id="PS00217">
    <property type="entry name" value="SUGAR_TRANSPORT_2"/>
    <property type="match status" value="1"/>
</dbReference>
<evidence type="ECO:0000256" key="1">
    <source>
        <dbReference type="ARBA" id="ARBA00004141"/>
    </source>
</evidence>
<evidence type="ECO:0000256" key="3">
    <source>
        <dbReference type="ARBA" id="ARBA00022692"/>
    </source>
</evidence>
<feature type="transmembrane region" description="Helical" evidence="7">
    <location>
        <begin position="137"/>
        <end position="155"/>
    </location>
</feature>
<feature type="region of interest" description="Disordered" evidence="6">
    <location>
        <begin position="543"/>
        <end position="572"/>
    </location>
</feature>
<comment type="caution">
    <text evidence="9">The sequence shown here is derived from an EMBL/GenBank/DDBJ whole genome shotgun (WGS) entry which is preliminary data.</text>
</comment>
<feature type="transmembrane region" description="Helical" evidence="7">
    <location>
        <begin position="407"/>
        <end position="425"/>
    </location>
</feature>
<dbReference type="PROSITE" id="PS50850">
    <property type="entry name" value="MFS"/>
    <property type="match status" value="1"/>
</dbReference>
<reference evidence="9 10" key="1">
    <citation type="journal article" date="2014" name="Proc. Natl. Acad. Sci. U.S.A.">
        <title>Trajectory and genomic determinants of fungal-pathogen speciation and host adaptation.</title>
        <authorList>
            <person name="Hu X."/>
            <person name="Xiao G."/>
            <person name="Zheng P."/>
            <person name="Shang Y."/>
            <person name="Su Y."/>
            <person name="Zhang X."/>
            <person name="Liu X."/>
            <person name="Zhan S."/>
            <person name="St Leger R.J."/>
            <person name="Wang C."/>
        </authorList>
    </citation>
    <scope>NUCLEOTIDE SEQUENCE [LARGE SCALE GENOMIC DNA]</scope>
    <source>
        <strain evidence="9 10">ARSEF 1941</strain>
    </source>
</reference>
<dbReference type="GO" id="GO:0016020">
    <property type="term" value="C:membrane"/>
    <property type="evidence" value="ECO:0007669"/>
    <property type="project" value="UniProtKB-SubCell"/>
</dbReference>
<feature type="compositionally biased region" description="Basic and acidic residues" evidence="6">
    <location>
        <begin position="557"/>
        <end position="572"/>
    </location>
</feature>
<evidence type="ECO:0000256" key="7">
    <source>
        <dbReference type="SAM" id="Phobius"/>
    </source>
</evidence>
<dbReference type="HOGENOM" id="CLU_001265_30_13_1"/>
<dbReference type="InterPro" id="IPR005828">
    <property type="entry name" value="MFS_sugar_transport-like"/>
</dbReference>